<dbReference type="RefSeq" id="WP_168038588.1">
    <property type="nucleotide sequence ID" value="NZ_JAATJH010000005.1"/>
</dbReference>
<feature type="transmembrane region" description="Helical" evidence="1">
    <location>
        <begin position="116"/>
        <end position="137"/>
    </location>
</feature>
<name>A0ABX0XDS0_9BACT</name>
<sequence length="179" mass="18793">MRQIFLLLFTLLLSAPAHAALSIAATPPVASVSAPQMFSSKDFSAQSAATNLGRKLRFTERLGLAVARGKMKRAKRRAAKSGTDKAPADNFALASFGAGILAVLLFAILLPQLSALIVAALLGISASAFGFVALLRFRRNRRLRTGKGFAIAGLVLGGLFTVLMVVFLIAIAVDPNRAG</sequence>
<keyword evidence="1" id="KW-0472">Membrane</keyword>
<gene>
    <name evidence="3" type="ORF">GGR27_002976</name>
</gene>
<keyword evidence="1" id="KW-1133">Transmembrane helix</keyword>
<keyword evidence="1" id="KW-0812">Transmembrane</keyword>
<evidence type="ECO:0000313" key="4">
    <source>
        <dbReference type="Proteomes" id="UP000770785"/>
    </source>
</evidence>
<protein>
    <submittedName>
        <fullName evidence="3">Flp pilus assembly protein TadB</fullName>
    </submittedName>
</protein>
<evidence type="ECO:0000313" key="3">
    <source>
        <dbReference type="EMBL" id="NJC27459.1"/>
    </source>
</evidence>
<dbReference type="Proteomes" id="UP000770785">
    <property type="component" value="Unassembled WGS sequence"/>
</dbReference>
<organism evidence="3 4">
    <name type="scientific">Neolewinella antarctica</name>
    <dbReference type="NCBI Taxonomy" id="442734"/>
    <lineage>
        <taxon>Bacteria</taxon>
        <taxon>Pseudomonadati</taxon>
        <taxon>Bacteroidota</taxon>
        <taxon>Saprospiria</taxon>
        <taxon>Saprospirales</taxon>
        <taxon>Lewinellaceae</taxon>
        <taxon>Neolewinella</taxon>
    </lineage>
</organism>
<evidence type="ECO:0000256" key="1">
    <source>
        <dbReference type="SAM" id="Phobius"/>
    </source>
</evidence>
<keyword evidence="4" id="KW-1185">Reference proteome</keyword>
<reference evidence="3 4" key="1">
    <citation type="submission" date="2020-03" db="EMBL/GenBank/DDBJ databases">
        <title>Genomic Encyclopedia of Type Strains, Phase IV (KMG-IV): sequencing the most valuable type-strain genomes for metagenomic binning, comparative biology and taxonomic classification.</title>
        <authorList>
            <person name="Goeker M."/>
        </authorList>
    </citation>
    <scope>NUCLEOTIDE SEQUENCE [LARGE SCALE GENOMIC DNA]</scope>
    <source>
        <strain evidence="3 4">DSM 105096</strain>
    </source>
</reference>
<feature type="transmembrane region" description="Helical" evidence="1">
    <location>
        <begin position="149"/>
        <end position="173"/>
    </location>
</feature>
<evidence type="ECO:0000256" key="2">
    <source>
        <dbReference type="SAM" id="SignalP"/>
    </source>
</evidence>
<keyword evidence="2" id="KW-0732">Signal</keyword>
<proteinExistence type="predicted"/>
<feature type="transmembrane region" description="Helical" evidence="1">
    <location>
        <begin position="88"/>
        <end position="110"/>
    </location>
</feature>
<accession>A0ABX0XDS0</accession>
<comment type="caution">
    <text evidence="3">The sequence shown here is derived from an EMBL/GenBank/DDBJ whole genome shotgun (WGS) entry which is preliminary data.</text>
</comment>
<feature type="chain" id="PRO_5047544014" evidence="2">
    <location>
        <begin position="20"/>
        <end position="179"/>
    </location>
</feature>
<feature type="signal peptide" evidence="2">
    <location>
        <begin position="1"/>
        <end position="19"/>
    </location>
</feature>
<dbReference type="EMBL" id="JAATJH010000005">
    <property type="protein sequence ID" value="NJC27459.1"/>
    <property type="molecule type" value="Genomic_DNA"/>
</dbReference>